<dbReference type="InterPro" id="IPR029058">
    <property type="entry name" value="AB_hydrolase_fold"/>
</dbReference>
<dbReference type="InterPro" id="IPR013094">
    <property type="entry name" value="AB_hydrolase_3"/>
</dbReference>
<reference evidence="2" key="1">
    <citation type="journal article" date="2020" name="Fungal Divers.">
        <title>Resolving the Mortierellaceae phylogeny through synthesis of multi-gene phylogenetics and phylogenomics.</title>
        <authorList>
            <person name="Vandepol N."/>
            <person name="Liber J."/>
            <person name="Desiro A."/>
            <person name="Na H."/>
            <person name="Kennedy M."/>
            <person name="Barry K."/>
            <person name="Grigoriev I.V."/>
            <person name="Miller A.N."/>
            <person name="O'Donnell K."/>
            <person name="Stajich J.E."/>
            <person name="Bonito G."/>
        </authorList>
    </citation>
    <scope>NUCLEOTIDE SEQUENCE</scope>
    <source>
        <strain evidence="2">KOD948</strain>
    </source>
</reference>
<gene>
    <name evidence="2" type="ORF">BG011_002044</name>
</gene>
<dbReference type="AlphaFoldDB" id="A0A9P6Q463"/>
<dbReference type="SUPFAM" id="SSF53474">
    <property type="entry name" value="alpha/beta-Hydrolases"/>
    <property type="match status" value="1"/>
</dbReference>
<feature type="domain" description="Alpha/beta hydrolase fold-3" evidence="1">
    <location>
        <begin position="383"/>
        <end position="465"/>
    </location>
</feature>
<protein>
    <recommendedName>
        <fullName evidence="1">Alpha/beta hydrolase fold-3 domain-containing protein</fullName>
    </recommendedName>
</protein>
<dbReference type="GO" id="GO:0004771">
    <property type="term" value="F:sterol ester esterase activity"/>
    <property type="evidence" value="ECO:0007669"/>
    <property type="project" value="TreeGrafter"/>
</dbReference>
<comment type="caution">
    <text evidence="2">The sequence shown here is derived from an EMBL/GenBank/DDBJ whole genome shotgun (WGS) entry which is preliminary data.</text>
</comment>
<organism evidence="2 3">
    <name type="scientific">Mortierella polycephala</name>
    <dbReference type="NCBI Taxonomy" id="41804"/>
    <lineage>
        <taxon>Eukaryota</taxon>
        <taxon>Fungi</taxon>
        <taxon>Fungi incertae sedis</taxon>
        <taxon>Mucoromycota</taxon>
        <taxon>Mortierellomycotina</taxon>
        <taxon>Mortierellomycetes</taxon>
        <taxon>Mortierellales</taxon>
        <taxon>Mortierellaceae</taxon>
        <taxon>Mortierella</taxon>
    </lineage>
</organism>
<feature type="domain" description="Alpha/beta hydrolase fold-3" evidence="1">
    <location>
        <begin position="227"/>
        <end position="340"/>
    </location>
</feature>
<dbReference type="OrthoDB" id="5570009at2759"/>
<name>A0A9P6Q463_9FUNG</name>
<dbReference type="Proteomes" id="UP000726737">
    <property type="component" value="Unassembled WGS sequence"/>
</dbReference>
<dbReference type="GO" id="GO:0019433">
    <property type="term" value="P:triglyceride catabolic process"/>
    <property type="evidence" value="ECO:0007669"/>
    <property type="project" value="TreeGrafter"/>
</dbReference>
<accession>A0A9P6Q463</accession>
<dbReference type="GO" id="GO:0004806">
    <property type="term" value="F:triacylglycerol lipase activity"/>
    <property type="evidence" value="ECO:0007669"/>
    <property type="project" value="TreeGrafter"/>
</dbReference>
<dbReference type="PANTHER" id="PTHR23025:SF3">
    <property type="entry name" value="HORMONE-SENSITIVE LIPASE"/>
    <property type="match status" value="1"/>
</dbReference>
<proteinExistence type="predicted"/>
<dbReference type="GO" id="GO:0005829">
    <property type="term" value="C:cytosol"/>
    <property type="evidence" value="ECO:0007669"/>
    <property type="project" value="TreeGrafter"/>
</dbReference>
<dbReference type="PANTHER" id="PTHR23025">
    <property type="entry name" value="TRIACYLGLYCEROL LIPASE"/>
    <property type="match status" value="1"/>
</dbReference>
<evidence type="ECO:0000259" key="1">
    <source>
        <dbReference type="Pfam" id="PF07859"/>
    </source>
</evidence>
<dbReference type="Pfam" id="PF07859">
    <property type="entry name" value="Abhydrolase_3"/>
    <property type="match status" value="2"/>
</dbReference>
<keyword evidence="3" id="KW-1185">Reference proteome</keyword>
<evidence type="ECO:0000313" key="3">
    <source>
        <dbReference type="Proteomes" id="UP000726737"/>
    </source>
</evidence>
<sequence>MLGHIAGRPSPSWDKIQAIVVLFLRQGALYVALRKVPAAGPRPFKRLHNLLKKYTPWQILIGALTTLYAARHADLLLGLTPAEPEKKMFSRRYTRGYTRGLWIFSALDAGFFTSQNIRPKVLRDTMSAIFSVYYLFFPKRALAKNNMMLKTITPTHMRRSWEKMLHPIIRTMTWINAPRLGIRKEITVRLSKDAGHHSDAIVTLTIFFHGTDEELAKQEAVILDVPGGGFVAMSPLCHADYLMSWAAQTKVPIVSIDYKKAPEYPFPHGLYECFDVYAMIVATKGACFGLNGSVQPRIAIAGDSAGGTFAASMMNMIIEHKPTLPQPVGLLLIYPCMHVGLDFWISNDDLAVVEEEIARGPIPSDSLKARPGRGDGMTLNSKAAFLDDPILGSSFLRALMVMYIGGDPALDHKSDYLVSPIYTPDHILAQYPRTYIIAGEKDPLVDDSIIFMAKLRKAKRAASVDLESDTLRIVSGISHAFLQMTGIVPEMKDLVRVVGSELQDMVKTPHTETSDSWGEASSQSLRDDLVQVEVRPRAVSNPRQTSDYALKWEEENTRDAVTIYEHRRVAYLDQLGIDTHDD</sequence>
<dbReference type="Gene3D" id="3.40.50.1820">
    <property type="entry name" value="alpha/beta hydrolase"/>
    <property type="match status" value="1"/>
</dbReference>
<evidence type="ECO:0000313" key="2">
    <source>
        <dbReference type="EMBL" id="KAG0260263.1"/>
    </source>
</evidence>
<dbReference type="EMBL" id="JAAAJA010000160">
    <property type="protein sequence ID" value="KAG0260263.1"/>
    <property type="molecule type" value="Genomic_DNA"/>
</dbReference>